<evidence type="ECO:0000313" key="4">
    <source>
        <dbReference type="Proteomes" id="UP001231189"/>
    </source>
</evidence>
<dbReference type="Proteomes" id="UP001231189">
    <property type="component" value="Unassembled WGS sequence"/>
</dbReference>
<dbReference type="PANTHER" id="PTHR34285">
    <property type="entry name" value="OS08G0510800 PROTEIN"/>
    <property type="match status" value="1"/>
</dbReference>
<evidence type="ECO:0000256" key="2">
    <source>
        <dbReference type="SAM" id="MobiDB-lite"/>
    </source>
</evidence>
<proteinExistence type="inferred from homology"/>
<dbReference type="GO" id="GO:0009793">
    <property type="term" value="P:embryo development ending in seed dormancy"/>
    <property type="evidence" value="ECO:0007669"/>
    <property type="project" value="InterPro"/>
</dbReference>
<evidence type="ECO:0000256" key="1">
    <source>
        <dbReference type="ARBA" id="ARBA00010975"/>
    </source>
</evidence>
<comment type="similarity">
    <text evidence="1">Belongs to the LEA type 1 family.</text>
</comment>
<dbReference type="PANTHER" id="PTHR34285:SF8">
    <property type="entry name" value="OS09G0278700 PROTEIN"/>
    <property type="match status" value="1"/>
</dbReference>
<dbReference type="AlphaFoldDB" id="A0AAD8RRJ9"/>
<feature type="compositionally biased region" description="Basic and acidic residues" evidence="2">
    <location>
        <begin position="231"/>
        <end position="243"/>
    </location>
</feature>
<protein>
    <submittedName>
        <fullName evidence="3">Uncharacterized protein</fullName>
    </submittedName>
</protein>
<evidence type="ECO:0000313" key="3">
    <source>
        <dbReference type="EMBL" id="KAK1629888.1"/>
    </source>
</evidence>
<feature type="compositionally biased region" description="Basic residues" evidence="2">
    <location>
        <begin position="251"/>
        <end position="261"/>
    </location>
</feature>
<dbReference type="Pfam" id="PF03760">
    <property type="entry name" value="LEA_1"/>
    <property type="match status" value="1"/>
</dbReference>
<name>A0AAD8RRJ9_LOLMU</name>
<dbReference type="InterPro" id="IPR005513">
    <property type="entry name" value="LEA_1"/>
</dbReference>
<feature type="region of interest" description="Disordered" evidence="2">
    <location>
        <begin position="231"/>
        <end position="280"/>
    </location>
</feature>
<accession>A0AAD8RRJ9</accession>
<reference evidence="3" key="1">
    <citation type="submission" date="2023-07" db="EMBL/GenBank/DDBJ databases">
        <title>A chromosome-level genome assembly of Lolium multiflorum.</title>
        <authorList>
            <person name="Chen Y."/>
            <person name="Copetti D."/>
            <person name="Kolliker R."/>
            <person name="Studer B."/>
        </authorList>
    </citation>
    <scope>NUCLEOTIDE SEQUENCE</scope>
    <source>
        <strain evidence="3">02402/16</strain>
        <tissue evidence="3">Leaf</tissue>
    </source>
</reference>
<keyword evidence="4" id="KW-1185">Reference proteome</keyword>
<comment type="caution">
    <text evidence="3">The sequence shown here is derived from an EMBL/GenBank/DDBJ whole genome shotgun (WGS) entry which is preliminary data.</text>
</comment>
<dbReference type="EMBL" id="JAUUTY010000005">
    <property type="protein sequence ID" value="KAK1629888.1"/>
    <property type="molecule type" value="Genomic_DNA"/>
</dbReference>
<sequence>MKASLKLRDEAGPLLRAKLPVALFSVPAVASLTAGDSADLRLSLATAAAALPSLRLSYAPNRPAGSSPFSLSLVLGSGPGGCPSSAPAGASAITMAVEVSAAGAVSFSLALKPSLGDFTVRKRFESAGGTSPSEVTMRSVVPVRGGAAAARIRWGVRIPAEITATGEAGTAGVILRRLPFLVLGKVTVETRSGKTAPAPAPAPEVAVQDEAAVQKVRTENEKLRKELEKLRATAEESRKKETSDTSVLAGAHRHTGGRRSTSRQSAMMQGGESTGGAAKEAAANLGASAWAGKEKTVAVVQEQVEKVKAHDDPAGQAAAEARKDERFEEVEAAKQDAIRYNAAIAKDGRAAAIVADETEAEAAAAAAETEARTVDAEG</sequence>
<gene>
    <name evidence="3" type="ORF">QYE76_004203</name>
</gene>
<organism evidence="3 4">
    <name type="scientific">Lolium multiflorum</name>
    <name type="common">Italian ryegrass</name>
    <name type="synonym">Lolium perenne subsp. multiflorum</name>
    <dbReference type="NCBI Taxonomy" id="4521"/>
    <lineage>
        <taxon>Eukaryota</taxon>
        <taxon>Viridiplantae</taxon>
        <taxon>Streptophyta</taxon>
        <taxon>Embryophyta</taxon>
        <taxon>Tracheophyta</taxon>
        <taxon>Spermatophyta</taxon>
        <taxon>Magnoliopsida</taxon>
        <taxon>Liliopsida</taxon>
        <taxon>Poales</taxon>
        <taxon>Poaceae</taxon>
        <taxon>BOP clade</taxon>
        <taxon>Pooideae</taxon>
        <taxon>Poodae</taxon>
        <taxon>Poeae</taxon>
        <taxon>Poeae Chloroplast Group 2 (Poeae type)</taxon>
        <taxon>Loliodinae</taxon>
        <taxon>Loliinae</taxon>
        <taxon>Lolium</taxon>
    </lineage>
</organism>